<dbReference type="SUPFAM" id="SSF55729">
    <property type="entry name" value="Acyl-CoA N-acyltransferases (Nat)"/>
    <property type="match status" value="1"/>
</dbReference>
<gene>
    <name evidence="3" type="ORF">J512_1814</name>
</gene>
<dbReference type="PATRIC" id="fig|1310613.3.peg.1739"/>
<dbReference type="PANTHER" id="PTHR31435">
    <property type="entry name" value="PROTEIN NATD1"/>
    <property type="match status" value="1"/>
</dbReference>
<dbReference type="InterPro" id="IPR031165">
    <property type="entry name" value="GNAT_YJDJ"/>
</dbReference>
<dbReference type="InterPro" id="IPR000182">
    <property type="entry name" value="GNAT_dom"/>
</dbReference>
<keyword evidence="3" id="KW-0808">Transferase</keyword>
<dbReference type="Pfam" id="PF14542">
    <property type="entry name" value="Acetyltransf_CG"/>
    <property type="match status" value="1"/>
</dbReference>
<dbReference type="PANTHER" id="PTHR31435:SF10">
    <property type="entry name" value="BSR4717 PROTEIN"/>
    <property type="match status" value="1"/>
</dbReference>
<dbReference type="RefSeq" id="WP_032051092.1">
    <property type="nucleotide sequence ID" value="NZ_JEWH01000019.1"/>
</dbReference>
<dbReference type="EMBL" id="JEWH01000019">
    <property type="protein sequence ID" value="EXB05864.1"/>
    <property type="molecule type" value="Genomic_DNA"/>
</dbReference>
<organism evidence="3 4">
    <name type="scientific">Acinetobacter baumannii (strain 1295743)</name>
    <dbReference type="NCBI Taxonomy" id="1310613"/>
    <lineage>
        <taxon>Bacteria</taxon>
        <taxon>Pseudomonadati</taxon>
        <taxon>Pseudomonadota</taxon>
        <taxon>Gammaproteobacteria</taxon>
        <taxon>Moraxellales</taxon>
        <taxon>Moraxellaceae</taxon>
        <taxon>Acinetobacter</taxon>
        <taxon>Acinetobacter calcoaceticus/baumannii complex</taxon>
    </lineage>
</organism>
<feature type="domain" description="N-acetyltransferase" evidence="2">
    <location>
        <begin position="6"/>
        <end position="93"/>
    </location>
</feature>
<dbReference type="InterPro" id="IPR045057">
    <property type="entry name" value="Gcn5-rel_NAT"/>
</dbReference>
<evidence type="ECO:0000313" key="4">
    <source>
        <dbReference type="Proteomes" id="UP000020595"/>
    </source>
</evidence>
<name>A0A009IMA4_ACIB9</name>
<dbReference type="GO" id="GO:0016747">
    <property type="term" value="F:acyltransferase activity, transferring groups other than amino-acyl groups"/>
    <property type="evidence" value="ECO:0007669"/>
    <property type="project" value="InterPro"/>
</dbReference>
<feature type="domain" description="N-acetyltransferase" evidence="1">
    <location>
        <begin position="1"/>
        <end position="94"/>
    </location>
</feature>
<protein>
    <submittedName>
        <fullName evidence="3">Acetyltransferase family protein</fullName>
    </submittedName>
</protein>
<evidence type="ECO:0000259" key="1">
    <source>
        <dbReference type="PROSITE" id="PS51186"/>
    </source>
</evidence>
<dbReference type="Gene3D" id="3.40.630.30">
    <property type="match status" value="1"/>
</dbReference>
<dbReference type="Proteomes" id="UP000020595">
    <property type="component" value="Unassembled WGS sequence"/>
</dbReference>
<dbReference type="InterPro" id="IPR016181">
    <property type="entry name" value="Acyl_CoA_acyltransferase"/>
</dbReference>
<accession>A0A009IMA4</accession>
<evidence type="ECO:0000259" key="2">
    <source>
        <dbReference type="PROSITE" id="PS51729"/>
    </source>
</evidence>
<reference evidence="3 4" key="1">
    <citation type="submission" date="2014-02" db="EMBL/GenBank/DDBJ databases">
        <title>Comparative genomics and transcriptomics to identify genetic mechanisms underlying the emergence of carbapenem resistant Acinetobacter baumannii (CRAb).</title>
        <authorList>
            <person name="Harris A.D."/>
            <person name="Johnson K.J."/>
            <person name="George J."/>
            <person name="Shefchek K."/>
            <person name="Daugherty S.C."/>
            <person name="Parankush S."/>
            <person name="Sadzewicz L."/>
            <person name="Tallon L."/>
            <person name="Sengamalay N."/>
            <person name="Hazen T.H."/>
            <person name="Rasko D.A."/>
        </authorList>
    </citation>
    <scope>NUCLEOTIDE SEQUENCE [LARGE SCALE GENOMIC DNA]</scope>
    <source>
        <strain evidence="3 4">1295743</strain>
    </source>
</reference>
<dbReference type="PROSITE" id="PS51186">
    <property type="entry name" value="GNAT"/>
    <property type="match status" value="1"/>
</dbReference>
<dbReference type="CDD" id="cd04301">
    <property type="entry name" value="NAT_SF"/>
    <property type="match status" value="1"/>
</dbReference>
<evidence type="ECO:0000313" key="3">
    <source>
        <dbReference type="EMBL" id="EXB05864.1"/>
    </source>
</evidence>
<comment type="caution">
    <text evidence="3">The sequence shown here is derived from an EMBL/GenBank/DDBJ whole genome shotgun (WGS) entry which is preliminary data.</text>
</comment>
<proteinExistence type="predicted"/>
<dbReference type="PROSITE" id="PS51729">
    <property type="entry name" value="GNAT_YJDJ"/>
    <property type="match status" value="1"/>
</dbReference>
<dbReference type="AlphaFoldDB" id="A0A009IMA4"/>
<sequence>MNIQQKDDTKHGSFSLLDAETVAGEMTYTWAGESMLIIDATDVNENYRGQGVGRQLLDALVAFVREKDVKVIPLCPYAKSVFDKDPSIGDVLRK</sequence>